<reference evidence="9 10" key="1">
    <citation type="submission" date="2019-03" db="EMBL/GenBank/DDBJ databases">
        <title>Genomic Encyclopedia of Type Strains, Phase IV (KMG-IV): sequencing the most valuable type-strain genomes for metagenomic binning, comparative biology and taxonomic classification.</title>
        <authorList>
            <person name="Goeker M."/>
        </authorList>
    </citation>
    <scope>NUCLEOTIDE SEQUENCE [LARGE SCALE GENOMIC DNA]</scope>
    <source>
        <strain evidence="9 10">DSM 21100</strain>
    </source>
</reference>
<proteinExistence type="predicted"/>
<evidence type="ECO:0000256" key="5">
    <source>
        <dbReference type="ARBA" id="ARBA00023136"/>
    </source>
</evidence>
<dbReference type="Pfam" id="PF13974">
    <property type="entry name" value="YebO"/>
    <property type="match status" value="1"/>
</dbReference>
<keyword evidence="3 8" id="KW-0812">Transmembrane</keyword>
<comment type="caution">
    <text evidence="9">The sequence shown here is derived from an EMBL/GenBank/DDBJ whole genome shotgun (WGS) entry which is preliminary data.</text>
</comment>
<evidence type="ECO:0000256" key="1">
    <source>
        <dbReference type="ARBA" id="ARBA00004162"/>
    </source>
</evidence>
<evidence type="ECO:0000256" key="6">
    <source>
        <dbReference type="SAM" id="Coils"/>
    </source>
</evidence>
<dbReference type="EMBL" id="SMAD01000002">
    <property type="protein sequence ID" value="TCS89133.1"/>
    <property type="molecule type" value="Genomic_DNA"/>
</dbReference>
<evidence type="ECO:0000256" key="4">
    <source>
        <dbReference type="ARBA" id="ARBA00022989"/>
    </source>
</evidence>
<dbReference type="InterPro" id="IPR025594">
    <property type="entry name" value="YebO"/>
</dbReference>
<evidence type="ECO:0000256" key="2">
    <source>
        <dbReference type="ARBA" id="ARBA00022475"/>
    </source>
</evidence>
<dbReference type="RefSeq" id="WP_132128220.1">
    <property type="nucleotide sequence ID" value="NZ_CP042432.1"/>
</dbReference>
<comment type="subcellular location">
    <subcellularLocation>
        <location evidence="1">Cell membrane</location>
        <topology evidence="1">Single-pass membrane protein</topology>
    </subcellularLocation>
</comment>
<organism evidence="9 10">
    <name type="scientific">Anseongella ginsenosidimutans</name>
    <dbReference type="NCBI Taxonomy" id="496056"/>
    <lineage>
        <taxon>Bacteria</taxon>
        <taxon>Pseudomonadati</taxon>
        <taxon>Bacteroidota</taxon>
        <taxon>Sphingobacteriia</taxon>
        <taxon>Sphingobacteriales</taxon>
        <taxon>Sphingobacteriaceae</taxon>
        <taxon>Anseongella</taxon>
    </lineage>
</organism>
<evidence type="ECO:0000256" key="8">
    <source>
        <dbReference type="SAM" id="Phobius"/>
    </source>
</evidence>
<keyword evidence="2" id="KW-1003">Cell membrane</keyword>
<sequence length="74" mass="8917">MSWLTNISQILMVVVILLIPYFIWTFIRRSVRNYMELKEEELDLQRENNELLRRLNGLPAREHPDTEEDNEQSG</sequence>
<evidence type="ECO:0000256" key="7">
    <source>
        <dbReference type="SAM" id="MobiDB-lite"/>
    </source>
</evidence>
<evidence type="ECO:0000313" key="9">
    <source>
        <dbReference type="EMBL" id="TCS89133.1"/>
    </source>
</evidence>
<keyword evidence="5 8" id="KW-0472">Membrane</keyword>
<dbReference type="Proteomes" id="UP000295807">
    <property type="component" value="Unassembled WGS sequence"/>
</dbReference>
<keyword evidence="4 8" id="KW-1133">Transmembrane helix</keyword>
<keyword evidence="6" id="KW-0175">Coiled coil</keyword>
<accession>A0A4V2UU55</accession>
<evidence type="ECO:0000313" key="10">
    <source>
        <dbReference type="Proteomes" id="UP000295807"/>
    </source>
</evidence>
<protein>
    <submittedName>
        <fullName evidence="9">YebO-like protein</fullName>
    </submittedName>
</protein>
<evidence type="ECO:0000256" key="3">
    <source>
        <dbReference type="ARBA" id="ARBA00022692"/>
    </source>
</evidence>
<keyword evidence="10" id="KW-1185">Reference proteome</keyword>
<feature type="coiled-coil region" evidence="6">
    <location>
        <begin position="27"/>
        <end position="55"/>
    </location>
</feature>
<feature type="region of interest" description="Disordered" evidence="7">
    <location>
        <begin position="55"/>
        <end position="74"/>
    </location>
</feature>
<dbReference type="GO" id="GO:0005886">
    <property type="term" value="C:plasma membrane"/>
    <property type="evidence" value="ECO:0007669"/>
    <property type="project" value="UniProtKB-SubCell"/>
</dbReference>
<dbReference type="AlphaFoldDB" id="A0A4V2UU55"/>
<name>A0A4V2UU55_9SPHI</name>
<feature type="transmembrane region" description="Helical" evidence="8">
    <location>
        <begin position="6"/>
        <end position="27"/>
    </location>
</feature>
<feature type="compositionally biased region" description="Acidic residues" evidence="7">
    <location>
        <begin position="65"/>
        <end position="74"/>
    </location>
</feature>
<gene>
    <name evidence="9" type="ORF">EDD80_102327</name>
</gene>